<protein>
    <submittedName>
        <fullName evidence="2">Uncharacterized protein</fullName>
    </submittedName>
</protein>
<dbReference type="Proteomes" id="UP000030762">
    <property type="component" value="Unassembled WGS sequence"/>
</dbReference>
<reference evidence="2 3" key="1">
    <citation type="submission" date="2012-04" db="EMBL/GenBank/DDBJ databases">
        <title>The Genome Sequence of Saprolegnia declina VS20.</title>
        <authorList>
            <consortium name="The Broad Institute Genome Sequencing Platform"/>
            <person name="Russ C."/>
            <person name="Nusbaum C."/>
            <person name="Tyler B."/>
            <person name="van West P."/>
            <person name="Dieguez-Uribeondo J."/>
            <person name="de Bruijn I."/>
            <person name="Tripathy S."/>
            <person name="Jiang R."/>
            <person name="Young S.K."/>
            <person name="Zeng Q."/>
            <person name="Gargeya S."/>
            <person name="Fitzgerald M."/>
            <person name="Haas B."/>
            <person name="Abouelleil A."/>
            <person name="Alvarado L."/>
            <person name="Arachchi H.M."/>
            <person name="Berlin A."/>
            <person name="Chapman S.B."/>
            <person name="Goldberg J."/>
            <person name="Griggs A."/>
            <person name="Gujja S."/>
            <person name="Hansen M."/>
            <person name="Howarth C."/>
            <person name="Imamovic A."/>
            <person name="Larimer J."/>
            <person name="McCowen C."/>
            <person name="Montmayeur A."/>
            <person name="Murphy C."/>
            <person name="Neiman D."/>
            <person name="Pearson M."/>
            <person name="Priest M."/>
            <person name="Roberts A."/>
            <person name="Saif S."/>
            <person name="Shea T."/>
            <person name="Sisk P."/>
            <person name="Sykes S."/>
            <person name="Wortman J."/>
            <person name="Nusbaum C."/>
            <person name="Birren B."/>
        </authorList>
    </citation>
    <scope>NUCLEOTIDE SEQUENCE [LARGE SCALE GENOMIC DNA]</scope>
    <source>
        <strain evidence="2 3">VS20</strain>
    </source>
</reference>
<dbReference type="InterPro" id="IPR056852">
    <property type="entry name" value="AK17A/B"/>
</dbReference>
<organism evidence="2 3">
    <name type="scientific">Saprolegnia diclina (strain VS20)</name>
    <dbReference type="NCBI Taxonomy" id="1156394"/>
    <lineage>
        <taxon>Eukaryota</taxon>
        <taxon>Sar</taxon>
        <taxon>Stramenopiles</taxon>
        <taxon>Oomycota</taxon>
        <taxon>Saprolegniomycetes</taxon>
        <taxon>Saprolegniales</taxon>
        <taxon>Saprolegniaceae</taxon>
        <taxon>Saprolegnia</taxon>
    </lineage>
</organism>
<name>T0PYG5_SAPDV</name>
<evidence type="ECO:0000313" key="3">
    <source>
        <dbReference type="Proteomes" id="UP000030762"/>
    </source>
</evidence>
<gene>
    <name evidence="2" type="ORF">SDRG_11641</name>
</gene>
<dbReference type="VEuPathDB" id="FungiDB:SDRG_11641"/>
<dbReference type="STRING" id="1156394.T0PYG5"/>
<sequence>MVGATARSTEYAFAWGDAGLVVRDAFRGRLIFRPGKGAKKSTVSFWEAKKMLETLAVVFDHAAVLPSPKLQGTTVVALTFFERARFEHALRTVNEMPNHTVYANGDAIEIQVAEMDAAATASPLPANTMHFEKKMKGCRPDTVHLRGLPAKWFDVNTADFADLDAKLTHYNHAAHKLSQLFALFGALAHVEVVPPEDVADDGILATVHFDVYVQFKAYESVVAILQCMQGQRVLCHTAHPKLIVPLSIQLDTTEYLSDANIRQRRFAREQRRIQQTHELAEAEQRAKAVAAEIAAATAAIEPLAGRLKVAEAHAEAAVDGVDAKMIELLKHALGALDAAQKAPSTRGVEVLELALGGFESHLKALDDARKAKEFALARKKWQQRVAQQCETSTDHVAGIEAKFADRVAGSAFLEHPALVADIRAAKAAIAAARSITSHPISIDDEANEDDVRAYLDKLRDDVDEADCMVNAALARLVMLAEYHEVQKQVTDADGPADALLQALDSAWGDSTSTLLEKIQHIRSVLKRAARVRALSAALHAADLDSEELCASDAALAPLAAAAKALLETLDAESADDAALTACDDAITSYATAANAIRVARAEAAAAEKARSESFAGMQAAKTAAIASARQRLHAWQEEVAAAHSLERTTSVVKRAHVQNRWPTVTSMDPPEAKRPKIVRSSLIVRQTPPRLLVSSRVVAIQEDGRALSPRTLAAEKVAREETALRTQVIESQKRKEAIACLQRLKEKELRQQALKSIAERSSTKSITDTDDNA</sequence>
<dbReference type="AlphaFoldDB" id="T0PYG5"/>
<dbReference type="Pfam" id="PF25015">
    <property type="entry name" value="RBD_AKAP-17A"/>
    <property type="match status" value="1"/>
</dbReference>
<evidence type="ECO:0000313" key="2">
    <source>
        <dbReference type="EMBL" id="EQC30584.1"/>
    </source>
</evidence>
<dbReference type="OrthoDB" id="1918237at2759"/>
<dbReference type="RefSeq" id="XP_008615910.1">
    <property type="nucleotide sequence ID" value="XM_008617688.1"/>
</dbReference>
<dbReference type="GeneID" id="19952368"/>
<dbReference type="InParanoid" id="T0PYG5"/>
<keyword evidence="1" id="KW-0175">Coiled coil</keyword>
<accession>T0PYG5</accession>
<dbReference type="EMBL" id="JH767174">
    <property type="protein sequence ID" value="EQC30584.1"/>
    <property type="molecule type" value="Genomic_DNA"/>
</dbReference>
<feature type="coiled-coil region" evidence="1">
    <location>
        <begin position="272"/>
        <end position="299"/>
    </location>
</feature>
<dbReference type="OMA" id="DAKLTHY"/>
<dbReference type="eggNOG" id="KOG2891">
    <property type="taxonomic scope" value="Eukaryota"/>
</dbReference>
<dbReference type="PANTHER" id="PTHR12484:SF4">
    <property type="entry name" value="A-KINASE ANCHOR PROTEIN 17A"/>
    <property type="match status" value="1"/>
</dbReference>
<proteinExistence type="predicted"/>
<keyword evidence="3" id="KW-1185">Reference proteome</keyword>
<dbReference type="PANTHER" id="PTHR12484">
    <property type="entry name" value="B-LYMPHOCYTE ANTIGEN-RELATED"/>
    <property type="match status" value="1"/>
</dbReference>
<evidence type="ECO:0000256" key="1">
    <source>
        <dbReference type="SAM" id="Coils"/>
    </source>
</evidence>